<name>A0A512RLG6_9BACT</name>
<sequence>MKKFGFLALALGLFVAACNSGGTASESDSASVDSSINSAVPETDTVSTAPMDSVAAPADSAAAPAVEPAQ</sequence>
<feature type="compositionally biased region" description="Low complexity" evidence="1">
    <location>
        <begin position="49"/>
        <end position="70"/>
    </location>
</feature>
<proteinExistence type="predicted"/>
<feature type="signal peptide" evidence="2">
    <location>
        <begin position="1"/>
        <end position="24"/>
    </location>
</feature>
<dbReference type="AlphaFoldDB" id="A0A512RLG6"/>
<dbReference type="Proteomes" id="UP000321436">
    <property type="component" value="Unassembled WGS sequence"/>
</dbReference>
<reference evidence="3 4" key="1">
    <citation type="submission" date="2019-07" db="EMBL/GenBank/DDBJ databases">
        <title>Whole genome shotgun sequence of Chitinophaga cymbidii NBRC 109752.</title>
        <authorList>
            <person name="Hosoyama A."/>
            <person name="Uohara A."/>
            <person name="Ohji S."/>
            <person name="Ichikawa N."/>
        </authorList>
    </citation>
    <scope>NUCLEOTIDE SEQUENCE [LARGE SCALE GENOMIC DNA]</scope>
    <source>
        <strain evidence="3 4">NBRC 109752</strain>
    </source>
</reference>
<keyword evidence="4" id="KW-1185">Reference proteome</keyword>
<accession>A0A512RLG6</accession>
<evidence type="ECO:0000313" key="4">
    <source>
        <dbReference type="Proteomes" id="UP000321436"/>
    </source>
</evidence>
<feature type="chain" id="PRO_5022187805" description="Entericidin" evidence="2">
    <location>
        <begin position="25"/>
        <end position="70"/>
    </location>
</feature>
<feature type="region of interest" description="Disordered" evidence="1">
    <location>
        <begin position="21"/>
        <end position="70"/>
    </location>
</feature>
<dbReference type="EMBL" id="BKAU01000002">
    <property type="protein sequence ID" value="GEP96500.1"/>
    <property type="molecule type" value="Genomic_DNA"/>
</dbReference>
<evidence type="ECO:0008006" key="5">
    <source>
        <dbReference type="Google" id="ProtNLM"/>
    </source>
</evidence>
<evidence type="ECO:0000313" key="3">
    <source>
        <dbReference type="EMBL" id="GEP96500.1"/>
    </source>
</evidence>
<comment type="caution">
    <text evidence="3">The sequence shown here is derived from an EMBL/GenBank/DDBJ whole genome shotgun (WGS) entry which is preliminary data.</text>
</comment>
<evidence type="ECO:0000256" key="1">
    <source>
        <dbReference type="SAM" id="MobiDB-lite"/>
    </source>
</evidence>
<organism evidence="3 4">
    <name type="scientific">Chitinophaga cymbidii</name>
    <dbReference type="NCBI Taxonomy" id="1096750"/>
    <lineage>
        <taxon>Bacteria</taxon>
        <taxon>Pseudomonadati</taxon>
        <taxon>Bacteroidota</taxon>
        <taxon>Chitinophagia</taxon>
        <taxon>Chitinophagales</taxon>
        <taxon>Chitinophagaceae</taxon>
        <taxon>Chitinophaga</taxon>
    </lineage>
</organism>
<feature type="compositionally biased region" description="Low complexity" evidence="1">
    <location>
        <begin position="24"/>
        <end position="40"/>
    </location>
</feature>
<evidence type="ECO:0000256" key="2">
    <source>
        <dbReference type="SAM" id="SignalP"/>
    </source>
</evidence>
<dbReference type="RefSeq" id="WP_146862652.1">
    <property type="nucleotide sequence ID" value="NZ_BKAU01000002.1"/>
</dbReference>
<dbReference type="PROSITE" id="PS51257">
    <property type="entry name" value="PROKAR_LIPOPROTEIN"/>
    <property type="match status" value="1"/>
</dbReference>
<keyword evidence="2" id="KW-0732">Signal</keyword>
<gene>
    <name evidence="3" type="ORF">CCY01nite_27600</name>
</gene>
<protein>
    <recommendedName>
        <fullName evidence="5">Entericidin</fullName>
    </recommendedName>
</protein>